<accession>A0ABU2H9R9</accession>
<evidence type="ECO:0000256" key="4">
    <source>
        <dbReference type="ARBA" id="ARBA00023163"/>
    </source>
</evidence>
<comment type="caution">
    <text evidence="5">The sequence shown here is derived from an EMBL/GenBank/DDBJ whole genome shotgun (WGS) entry which is preliminary data.</text>
</comment>
<gene>
    <name evidence="5" type="ORF">RIF23_17290</name>
</gene>
<organism evidence="5 6">
    <name type="scientific">Lipingzhangella rawalii</name>
    <dbReference type="NCBI Taxonomy" id="2055835"/>
    <lineage>
        <taxon>Bacteria</taxon>
        <taxon>Bacillati</taxon>
        <taxon>Actinomycetota</taxon>
        <taxon>Actinomycetes</taxon>
        <taxon>Streptosporangiales</taxon>
        <taxon>Nocardiopsidaceae</taxon>
        <taxon>Lipingzhangella</taxon>
    </lineage>
</organism>
<reference evidence="6" key="1">
    <citation type="submission" date="2023-07" db="EMBL/GenBank/DDBJ databases">
        <title>Novel species in the genus Lipingzhangella isolated from Sambhar Salt Lake.</title>
        <authorList>
            <person name="Jiya N."/>
            <person name="Kajale S."/>
            <person name="Sharma A."/>
        </authorList>
    </citation>
    <scope>NUCLEOTIDE SEQUENCE [LARGE SCALE GENOMIC DNA]</scope>
    <source>
        <strain evidence="6">LS1_29</strain>
    </source>
</reference>
<keyword evidence="3" id="KW-0238">DNA-binding</keyword>
<dbReference type="SUPFAM" id="SSF46785">
    <property type="entry name" value="Winged helix' DNA-binding domain"/>
    <property type="match status" value="1"/>
</dbReference>
<dbReference type="InterPro" id="IPR036388">
    <property type="entry name" value="WH-like_DNA-bd_sf"/>
</dbReference>
<evidence type="ECO:0000313" key="5">
    <source>
        <dbReference type="EMBL" id="MDS1272047.1"/>
    </source>
</evidence>
<comment type="similarity">
    <text evidence="1">Belongs to the BlaI transcriptional regulatory family.</text>
</comment>
<dbReference type="InterPro" id="IPR005650">
    <property type="entry name" value="BlaI_family"/>
</dbReference>
<evidence type="ECO:0000256" key="2">
    <source>
        <dbReference type="ARBA" id="ARBA00023015"/>
    </source>
</evidence>
<keyword evidence="4" id="KW-0804">Transcription</keyword>
<name>A0ABU2H9R9_9ACTN</name>
<dbReference type="Proteomes" id="UP001250214">
    <property type="component" value="Unassembled WGS sequence"/>
</dbReference>
<dbReference type="Pfam" id="PF03965">
    <property type="entry name" value="Penicillinase_R"/>
    <property type="match status" value="1"/>
</dbReference>
<dbReference type="Gene3D" id="6.10.140.850">
    <property type="match status" value="1"/>
</dbReference>
<evidence type="ECO:0000256" key="1">
    <source>
        <dbReference type="ARBA" id="ARBA00011046"/>
    </source>
</evidence>
<dbReference type="Gene3D" id="1.10.10.10">
    <property type="entry name" value="Winged helix-like DNA-binding domain superfamily/Winged helix DNA-binding domain"/>
    <property type="match status" value="1"/>
</dbReference>
<evidence type="ECO:0000256" key="3">
    <source>
        <dbReference type="ARBA" id="ARBA00023125"/>
    </source>
</evidence>
<keyword evidence="2" id="KW-0805">Transcription regulation</keyword>
<sequence>MREFGELESAIMDTLWQAERPLVVREIRESMTYNREVAYTTVMTVTNILHNKGVLRREKAGRAWRYWPYASREEHTARMMCQVLDGSGNRGVTMRRFVEHCSDEDMAHLRDVLAHTHRGVAS</sequence>
<keyword evidence="6" id="KW-1185">Reference proteome</keyword>
<dbReference type="InterPro" id="IPR036390">
    <property type="entry name" value="WH_DNA-bd_sf"/>
</dbReference>
<protein>
    <submittedName>
        <fullName evidence="5">BlaI/MecI/CopY family transcriptional regulator</fullName>
    </submittedName>
</protein>
<dbReference type="EMBL" id="JAVLVT010000009">
    <property type="protein sequence ID" value="MDS1272047.1"/>
    <property type="molecule type" value="Genomic_DNA"/>
</dbReference>
<dbReference type="RefSeq" id="WP_310913596.1">
    <property type="nucleotide sequence ID" value="NZ_JAVLVT010000009.1"/>
</dbReference>
<evidence type="ECO:0000313" key="6">
    <source>
        <dbReference type="Proteomes" id="UP001250214"/>
    </source>
</evidence>
<proteinExistence type="inferred from homology"/>